<sequence>MADILLSCYGVRIEIGFRSWTDVRRWLEKIVGPAYEELIQDFILPSEGKRERSEGSDRIKAKIVSKAKVLEDKVQVPHEGTRRGRSLGRHYIHFIIDAVARDRMYAMTNGHDSFRSFIATKDWALEPEILFGKMYELTDTICHDYWQPPDAELWDSNDSDETRFDSSEPLSDSDSDNIEDDSEPLSDSDGDNIGDDSDDDNDDDDDVNGGGGGNMMEPFRDEYMQTSPRPAN</sequence>
<accession>A0ABQ0FZK3</accession>
<feature type="region of interest" description="Disordered" evidence="1">
    <location>
        <begin position="152"/>
        <end position="232"/>
    </location>
</feature>
<protein>
    <submittedName>
        <fullName evidence="2">Uncharacterized protein</fullName>
    </submittedName>
</protein>
<evidence type="ECO:0000313" key="3">
    <source>
        <dbReference type="Proteomes" id="UP001628179"/>
    </source>
</evidence>
<dbReference type="GeneID" id="98171725"/>
<evidence type="ECO:0000256" key="1">
    <source>
        <dbReference type="SAM" id="MobiDB-lite"/>
    </source>
</evidence>
<organism evidence="2 3">
    <name type="scientific">Madurella fahalii</name>
    <dbReference type="NCBI Taxonomy" id="1157608"/>
    <lineage>
        <taxon>Eukaryota</taxon>
        <taxon>Fungi</taxon>
        <taxon>Dikarya</taxon>
        <taxon>Ascomycota</taxon>
        <taxon>Pezizomycotina</taxon>
        <taxon>Sordariomycetes</taxon>
        <taxon>Sordariomycetidae</taxon>
        <taxon>Sordariales</taxon>
        <taxon>Sordariales incertae sedis</taxon>
        <taxon>Madurella</taxon>
    </lineage>
</organism>
<gene>
    <name evidence="2" type="ORF">MFIFM68171_00980</name>
</gene>
<dbReference type="EMBL" id="BAAFSV010000001">
    <property type="protein sequence ID" value="GAB1310770.1"/>
    <property type="molecule type" value="Genomic_DNA"/>
</dbReference>
<evidence type="ECO:0000313" key="2">
    <source>
        <dbReference type="EMBL" id="GAB1310770.1"/>
    </source>
</evidence>
<dbReference type="RefSeq" id="XP_070912503.1">
    <property type="nucleotide sequence ID" value="XM_071056402.1"/>
</dbReference>
<proteinExistence type="predicted"/>
<keyword evidence="3" id="KW-1185">Reference proteome</keyword>
<reference evidence="2 3" key="1">
    <citation type="submission" date="2024-09" db="EMBL/GenBank/DDBJ databases">
        <title>Itraconazole resistance in Madurella fahalii resulting from another homologue of gene encoding cytochrome P450 14-alpha sterol demethylase (CYP51).</title>
        <authorList>
            <person name="Yoshioka I."/>
            <person name="Fahal A.H."/>
            <person name="Kaneko S."/>
            <person name="Yaguchi T."/>
        </authorList>
    </citation>
    <scope>NUCLEOTIDE SEQUENCE [LARGE SCALE GENOMIC DNA]</scope>
    <source>
        <strain evidence="2 3">IFM 68171</strain>
    </source>
</reference>
<comment type="caution">
    <text evidence="2">The sequence shown here is derived from an EMBL/GenBank/DDBJ whole genome shotgun (WGS) entry which is preliminary data.</text>
</comment>
<dbReference type="Proteomes" id="UP001628179">
    <property type="component" value="Unassembled WGS sequence"/>
</dbReference>
<name>A0ABQ0FZK3_9PEZI</name>
<feature type="compositionally biased region" description="Acidic residues" evidence="1">
    <location>
        <begin position="171"/>
        <end position="207"/>
    </location>
</feature>